<evidence type="ECO:0000256" key="2">
    <source>
        <dbReference type="ARBA" id="ARBA00007883"/>
    </source>
</evidence>
<feature type="chain" id="PRO_5034758857" evidence="9">
    <location>
        <begin position="30"/>
        <end position="630"/>
    </location>
</feature>
<protein>
    <submittedName>
        <fullName evidence="12">Putative mannosyltransferase</fullName>
    </submittedName>
</protein>
<dbReference type="PANTHER" id="PTHR21229">
    <property type="entry name" value="LUNG SEVEN TRANSMEMBRANE RECEPTOR"/>
    <property type="match status" value="1"/>
</dbReference>
<feature type="transmembrane region" description="Helical" evidence="8">
    <location>
        <begin position="304"/>
        <end position="325"/>
    </location>
</feature>
<reference evidence="12 13" key="1">
    <citation type="submission" date="2020-07" db="EMBL/GenBank/DDBJ databases">
        <title>Comparative genomics of pyrophilous fungi reveals a link between fire events and developmental genes.</title>
        <authorList>
            <consortium name="DOE Joint Genome Institute"/>
            <person name="Steindorff A.S."/>
            <person name="Carver A."/>
            <person name="Calhoun S."/>
            <person name="Stillman K."/>
            <person name="Liu H."/>
            <person name="Lipzen A."/>
            <person name="Pangilinan J."/>
            <person name="Labutti K."/>
            <person name="Bruns T.D."/>
            <person name="Grigoriev I.V."/>
        </authorList>
    </citation>
    <scope>NUCLEOTIDE SEQUENCE [LARGE SCALE GENOMIC DNA]</scope>
    <source>
        <strain evidence="12 13">CBS 144469</strain>
    </source>
</reference>
<dbReference type="EMBL" id="JACGCI010000001">
    <property type="protein sequence ID" value="KAF6766636.1"/>
    <property type="molecule type" value="Genomic_DNA"/>
</dbReference>
<evidence type="ECO:0000256" key="5">
    <source>
        <dbReference type="ARBA" id="ARBA00022989"/>
    </source>
</evidence>
<feature type="transmembrane region" description="Helical" evidence="8">
    <location>
        <begin position="409"/>
        <end position="432"/>
    </location>
</feature>
<keyword evidence="5 8" id="KW-1133">Transmembrane helix</keyword>
<evidence type="ECO:0000313" key="12">
    <source>
        <dbReference type="EMBL" id="KAF6766636.1"/>
    </source>
</evidence>
<comment type="subcellular location">
    <subcellularLocation>
        <location evidence="1">Membrane</location>
        <topology evidence="1">Multi-pass membrane protein</topology>
    </subcellularLocation>
</comment>
<dbReference type="AlphaFoldDB" id="A0A8H6ILK0"/>
<dbReference type="GO" id="GO:0016757">
    <property type="term" value="F:glycosyltransferase activity"/>
    <property type="evidence" value="ECO:0007669"/>
    <property type="project" value="UniProtKB-KW"/>
</dbReference>
<feature type="transmembrane region" description="Helical" evidence="8">
    <location>
        <begin position="453"/>
        <end position="472"/>
    </location>
</feature>
<dbReference type="GO" id="GO:0016020">
    <property type="term" value="C:membrane"/>
    <property type="evidence" value="ECO:0007669"/>
    <property type="project" value="UniProtKB-SubCell"/>
</dbReference>
<dbReference type="Proteomes" id="UP000521943">
    <property type="component" value="Unassembled WGS sequence"/>
</dbReference>
<evidence type="ECO:0000256" key="3">
    <source>
        <dbReference type="ARBA" id="ARBA00022692"/>
    </source>
</evidence>
<evidence type="ECO:0000256" key="4">
    <source>
        <dbReference type="ARBA" id="ARBA00022729"/>
    </source>
</evidence>
<dbReference type="OrthoDB" id="19932at2759"/>
<keyword evidence="4 9" id="KW-0732">Signal</keyword>
<dbReference type="InterPro" id="IPR009637">
    <property type="entry name" value="GPR107/GPR108-like"/>
</dbReference>
<organism evidence="12 13">
    <name type="scientific">Ephemerocybe angulata</name>
    <dbReference type="NCBI Taxonomy" id="980116"/>
    <lineage>
        <taxon>Eukaryota</taxon>
        <taxon>Fungi</taxon>
        <taxon>Dikarya</taxon>
        <taxon>Basidiomycota</taxon>
        <taxon>Agaricomycotina</taxon>
        <taxon>Agaricomycetes</taxon>
        <taxon>Agaricomycetidae</taxon>
        <taxon>Agaricales</taxon>
        <taxon>Agaricineae</taxon>
        <taxon>Psathyrellaceae</taxon>
        <taxon>Ephemerocybe</taxon>
    </lineage>
</organism>
<evidence type="ECO:0000256" key="8">
    <source>
        <dbReference type="SAM" id="Phobius"/>
    </source>
</evidence>
<evidence type="ECO:0000256" key="1">
    <source>
        <dbReference type="ARBA" id="ARBA00004141"/>
    </source>
</evidence>
<keyword evidence="12" id="KW-0328">Glycosyltransferase</keyword>
<feature type="domain" description="GOST seven transmembrane" evidence="10">
    <location>
        <begin position="268"/>
        <end position="521"/>
    </location>
</feature>
<keyword evidence="6 8" id="KW-0472">Membrane</keyword>
<accession>A0A8H6ILK0</accession>
<evidence type="ECO:0000259" key="11">
    <source>
        <dbReference type="Pfam" id="PF21902"/>
    </source>
</evidence>
<evidence type="ECO:0000256" key="7">
    <source>
        <dbReference type="SAM" id="MobiDB-lite"/>
    </source>
</evidence>
<feature type="compositionally biased region" description="Basic and acidic residues" evidence="7">
    <location>
        <begin position="615"/>
        <end position="630"/>
    </location>
</feature>
<gene>
    <name evidence="12" type="ORF">DFP72DRAFT_1162202</name>
</gene>
<feature type="region of interest" description="Disordered" evidence="7">
    <location>
        <begin position="534"/>
        <end position="630"/>
    </location>
</feature>
<evidence type="ECO:0000256" key="9">
    <source>
        <dbReference type="SAM" id="SignalP"/>
    </source>
</evidence>
<feature type="transmembrane region" description="Helical" evidence="8">
    <location>
        <begin position="337"/>
        <end position="366"/>
    </location>
</feature>
<comment type="caution">
    <text evidence="12">The sequence shown here is derived from an EMBL/GenBank/DDBJ whole genome shotgun (WGS) entry which is preliminary data.</text>
</comment>
<keyword evidence="3 8" id="KW-0812">Transmembrane</keyword>
<feature type="transmembrane region" description="Helical" evidence="8">
    <location>
        <begin position="378"/>
        <end position="397"/>
    </location>
</feature>
<evidence type="ECO:0000259" key="10">
    <source>
        <dbReference type="Pfam" id="PF06814"/>
    </source>
</evidence>
<proteinExistence type="inferred from homology"/>
<dbReference type="InterPro" id="IPR053937">
    <property type="entry name" value="GOST_TM"/>
</dbReference>
<dbReference type="GO" id="GO:0042147">
    <property type="term" value="P:retrograde transport, endosome to Golgi"/>
    <property type="evidence" value="ECO:0007669"/>
    <property type="project" value="TreeGrafter"/>
</dbReference>
<feature type="transmembrane region" description="Helical" evidence="8">
    <location>
        <begin position="272"/>
        <end position="292"/>
    </location>
</feature>
<comment type="similarity">
    <text evidence="2">Belongs to the LU7TM family.</text>
</comment>
<feature type="region of interest" description="Disordered" evidence="7">
    <location>
        <begin position="159"/>
        <end position="188"/>
    </location>
</feature>
<evidence type="ECO:0000256" key="6">
    <source>
        <dbReference type="ARBA" id="ARBA00023136"/>
    </source>
</evidence>
<sequence length="630" mass="71015">MAPSYWRWPVRLWFSWLCLSLYTALSAYAYEVAVDAQDYSRQVCSGMWGGPSAYINITFDSASQGQAALVIYEWKDVQYLGKARRGSSDMDADLPPIYVCTANALTAGYCKPDQLGRFILDLPAGKSVNDTSFWSERVQMPANKTIINPTSVSVAEFWNNPAGNPTPPASNYTSPWRRETRRTPQPASAFLASRQTPGVESNVYEYNGPIHYPVSKDGFYCVAIVPITGEHANPSRRATTDVPYHPSYHGEILFKNVFEGHLTASDYPKVTFYFVMFICYAVLAAVWGLVSYRHLQDLLPLQHYLSGLVGLLVIEMLATWVYYRYLNAHGGGTASTVFLIVVAILDAGRNSMSFFLLLIVSLGLSVVRESLGRTMIKCQVLAVAHFIFGVIYAIGIVELELESTSALVLLLFVIPLAFTLSGFLLWIMYALNGTIQQLEARKQRYKLGMFKKLQYILYFVVLAITAFFFISSMSFSGRGQQGYAADTWRTRWWLLDGFLVLLYFFCFSAIAFLWRPSDNNRRLAMSDEIAQDEEDAEDYDLEAIQSRSRPPQEDDDDDATLVGGRRGHGPGPLPEENVVFEIGDEDDDDDDDDSHKKNQRHQGRLSGENDNYRALGRESREDLMGRNRND</sequence>
<feature type="signal peptide" evidence="9">
    <location>
        <begin position="1"/>
        <end position="29"/>
    </location>
</feature>
<dbReference type="Pfam" id="PF06814">
    <property type="entry name" value="GOST_TM"/>
    <property type="match status" value="1"/>
</dbReference>
<name>A0A8H6ILK0_9AGAR</name>
<dbReference type="GO" id="GO:0005794">
    <property type="term" value="C:Golgi apparatus"/>
    <property type="evidence" value="ECO:0007669"/>
    <property type="project" value="TreeGrafter"/>
</dbReference>
<feature type="transmembrane region" description="Helical" evidence="8">
    <location>
        <begin position="492"/>
        <end position="514"/>
    </location>
</feature>
<feature type="compositionally biased region" description="Acidic residues" evidence="7">
    <location>
        <begin position="582"/>
        <end position="592"/>
    </location>
</feature>
<dbReference type="PANTHER" id="PTHR21229:SF1">
    <property type="entry name" value="GH17801P"/>
    <property type="match status" value="1"/>
</dbReference>
<dbReference type="GO" id="GO:0005829">
    <property type="term" value="C:cytosol"/>
    <property type="evidence" value="ECO:0007669"/>
    <property type="project" value="GOC"/>
</dbReference>
<dbReference type="InterPro" id="IPR053938">
    <property type="entry name" value="PTM1-like_N"/>
</dbReference>
<evidence type="ECO:0000313" key="13">
    <source>
        <dbReference type="Proteomes" id="UP000521943"/>
    </source>
</evidence>
<keyword evidence="12" id="KW-0808">Transferase</keyword>
<dbReference type="Pfam" id="PF21902">
    <property type="entry name" value="PTM1-like_N"/>
    <property type="match status" value="1"/>
</dbReference>
<keyword evidence="13" id="KW-1185">Reference proteome</keyword>
<feature type="domain" description="PTM1-like N-terminal" evidence="11">
    <location>
        <begin position="41"/>
        <end position="129"/>
    </location>
</feature>